<keyword evidence="2" id="KW-1185">Reference proteome</keyword>
<sequence>MATRTCASTTLSLSAGTLHPARSCPGTARSPTPASCARENRDFLAYIRDHVAELKAAGVPFEQAVQQLGEQAGTRWTTWDRGEFIGATVLAFYGSPEPSH</sequence>
<protein>
    <submittedName>
        <fullName evidence="1">Uncharacterized protein</fullName>
    </submittedName>
</protein>
<organism evidence="1 2">
    <name type="scientific">Streptomyces bottropensis</name>
    <dbReference type="NCBI Taxonomy" id="42235"/>
    <lineage>
        <taxon>Bacteria</taxon>
        <taxon>Bacillati</taxon>
        <taxon>Actinomycetota</taxon>
        <taxon>Actinomycetes</taxon>
        <taxon>Kitasatosporales</taxon>
        <taxon>Streptomycetaceae</taxon>
        <taxon>Streptomyces</taxon>
    </lineage>
</organism>
<name>A0ABU8AYK3_9ACTN</name>
<accession>A0ABU8AYK3</accession>
<reference evidence="1" key="1">
    <citation type="submission" date="2023-04" db="EMBL/GenBank/DDBJ databases">
        <title>Genomic diversity of scab-causing Streptomyces spp. in the province of Quebec, Canada.</title>
        <authorList>
            <person name="Biessy A."/>
            <person name="Cadieux M."/>
            <person name="Ciotola M."/>
            <person name="Filion M."/>
        </authorList>
    </citation>
    <scope>NUCLEOTIDE SEQUENCE</scope>
    <source>
        <strain evidence="1">B21-115</strain>
    </source>
</reference>
<evidence type="ECO:0000313" key="2">
    <source>
        <dbReference type="Proteomes" id="UP001310290"/>
    </source>
</evidence>
<dbReference type="RefSeq" id="WP_334661340.1">
    <property type="nucleotide sequence ID" value="NZ_JARULZ010000002.1"/>
</dbReference>
<gene>
    <name evidence="1" type="ORF">QBA35_36510</name>
</gene>
<dbReference type="EMBL" id="JARULZ010000002">
    <property type="protein sequence ID" value="MEH0638702.1"/>
    <property type="molecule type" value="Genomic_DNA"/>
</dbReference>
<comment type="caution">
    <text evidence="1">The sequence shown here is derived from an EMBL/GenBank/DDBJ whole genome shotgun (WGS) entry which is preliminary data.</text>
</comment>
<proteinExistence type="predicted"/>
<dbReference type="Proteomes" id="UP001310290">
    <property type="component" value="Unassembled WGS sequence"/>
</dbReference>
<evidence type="ECO:0000313" key="1">
    <source>
        <dbReference type="EMBL" id="MEH0638702.1"/>
    </source>
</evidence>